<name>E6QQR1_9ZZZZ</name>
<keyword evidence="2 3" id="KW-0808">Transferase</keyword>
<dbReference type="Gene3D" id="3.40.50.2000">
    <property type="entry name" value="Glycogen Phosphorylase B"/>
    <property type="match status" value="2"/>
</dbReference>
<sequence length="360" mass="40310">MLPNLPADSRIRRILIMKWSALGDIAMSTCIIEDIAQAFPNASLDLNTLPPWDKLFHDDTRFHRILAINVRGRQGKWAKLWQWVKEVRQGNYDLIVDLQSNDRSRLMLLWLKMTGVHPRYLIGNRPRWPYHYSGPEVGAHPNPVERMRASLRAAGIPASTPRPVFHVPERCTRHVQQLQQQYGLQPGRYALFYPGCQAAGYLKRWGDANYAELARMMLDQGEVDKVVLIGSQDEMEDCRHITELAREGVINLCGQTEVLDIIPLAQAAKWQVGNDTGTAHLAAASSVPMVVVCGPTDAYRVRPQGDNVVAIQAGLPCINCYCKQACAHHSCMKVIRPEHVLQGLRQPPVAPVIMIPAVAG</sequence>
<keyword evidence="1" id="KW-0328">Glycosyltransferase</keyword>
<proteinExistence type="predicted"/>
<accession>E6QQR1</accession>
<dbReference type="GO" id="GO:0005829">
    <property type="term" value="C:cytosol"/>
    <property type="evidence" value="ECO:0007669"/>
    <property type="project" value="TreeGrafter"/>
</dbReference>
<evidence type="ECO:0000313" key="3">
    <source>
        <dbReference type="EMBL" id="CBI09582.1"/>
    </source>
</evidence>
<dbReference type="AlphaFoldDB" id="E6QQR1"/>
<protein>
    <submittedName>
        <fullName evidence="3">Heptosyltransferase family protein</fullName>
    </submittedName>
</protein>
<comment type="caution">
    <text evidence="3">The sequence shown here is derived from an EMBL/GenBank/DDBJ whole genome shotgun (WGS) entry which is preliminary data.</text>
</comment>
<dbReference type="CDD" id="cd03789">
    <property type="entry name" value="GT9_LPS_heptosyltransferase"/>
    <property type="match status" value="1"/>
</dbReference>
<dbReference type="GO" id="GO:0009244">
    <property type="term" value="P:lipopolysaccharide core region biosynthetic process"/>
    <property type="evidence" value="ECO:0007669"/>
    <property type="project" value="TreeGrafter"/>
</dbReference>
<dbReference type="InterPro" id="IPR002201">
    <property type="entry name" value="Glyco_trans_9"/>
</dbReference>
<reference evidence="3" key="1">
    <citation type="submission" date="2009-10" db="EMBL/GenBank/DDBJ databases">
        <title>Diversity of trophic interactions inside an arsenic-rich microbial ecosystem.</title>
        <authorList>
            <person name="Bertin P.N."/>
            <person name="Heinrich-Salmeron A."/>
            <person name="Pelletier E."/>
            <person name="Goulhen-Chollet F."/>
            <person name="Arsene-Ploetze F."/>
            <person name="Gallien S."/>
            <person name="Calteau A."/>
            <person name="Vallenet D."/>
            <person name="Casiot C."/>
            <person name="Chane-Woon-Ming B."/>
            <person name="Giloteaux L."/>
            <person name="Barakat M."/>
            <person name="Bonnefoy V."/>
            <person name="Bruneel O."/>
            <person name="Chandler M."/>
            <person name="Cleiss J."/>
            <person name="Duran R."/>
            <person name="Elbaz-Poulichet F."/>
            <person name="Fonknechten N."/>
            <person name="Lauga B."/>
            <person name="Mornico D."/>
            <person name="Ortet P."/>
            <person name="Schaeffer C."/>
            <person name="Siguier P."/>
            <person name="Alexander Thil Smith A."/>
            <person name="Van Dorsselaer A."/>
            <person name="Weissenbach J."/>
            <person name="Medigue C."/>
            <person name="Le Paslier D."/>
        </authorList>
    </citation>
    <scope>NUCLEOTIDE SEQUENCE</scope>
</reference>
<organism evidence="3">
    <name type="scientific">mine drainage metagenome</name>
    <dbReference type="NCBI Taxonomy" id="410659"/>
    <lineage>
        <taxon>unclassified sequences</taxon>
        <taxon>metagenomes</taxon>
        <taxon>ecological metagenomes</taxon>
    </lineage>
</organism>
<dbReference type="PANTHER" id="PTHR30160">
    <property type="entry name" value="TETRAACYLDISACCHARIDE 4'-KINASE-RELATED"/>
    <property type="match status" value="1"/>
</dbReference>
<dbReference type="EMBL" id="CABR01000038">
    <property type="protein sequence ID" value="CBI09582.1"/>
    <property type="molecule type" value="Genomic_DNA"/>
</dbReference>
<dbReference type="GO" id="GO:0008713">
    <property type="term" value="F:ADP-heptose-lipopolysaccharide heptosyltransferase activity"/>
    <property type="evidence" value="ECO:0007669"/>
    <property type="project" value="TreeGrafter"/>
</dbReference>
<dbReference type="Pfam" id="PF01075">
    <property type="entry name" value="Glyco_transf_9"/>
    <property type="match status" value="1"/>
</dbReference>
<evidence type="ECO:0000256" key="1">
    <source>
        <dbReference type="ARBA" id="ARBA00022676"/>
    </source>
</evidence>
<dbReference type="SUPFAM" id="SSF53756">
    <property type="entry name" value="UDP-Glycosyltransferase/glycogen phosphorylase"/>
    <property type="match status" value="1"/>
</dbReference>
<evidence type="ECO:0000256" key="2">
    <source>
        <dbReference type="ARBA" id="ARBA00022679"/>
    </source>
</evidence>
<dbReference type="InterPro" id="IPR051199">
    <property type="entry name" value="LPS_LOS_Heptosyltrfase"/>
</dbReference>
<gene>
    <name evidence="3" type="ORF">CARN7_0316</name>
</gene>